<proteinExistence type="predicted"/>
<dbReference type="RefSeq" id="WP_125696705.1">
    <property type="nucleotide sequence ID" value="NZ_JBHTOG010000031.1"/>
</dbReference>
<dbReference type="SUPFAM" id="SSF46689">
    <property type="entry name" value="Homeodomain-like"/>
    <property type="match status" value="1"/>
</dbReference>
<reference evidence="2" key="1">
    <citation type="journal article" date="2019" name="Int. J. Syst. Evol. Microbiol.">
        <title>The Global Catalogue of Microorganisms (GCM) 10K type strain sequencing project: providing services to taxonomists for standard genome sequencing and annotation.</title>
        <authorList>
            <consortium name="The Broad Institute Genomics Platform"/>
            <consortium name="The Broad Institute Genome Sequencing Center for Infectious Disease"/>
            <person name="Wu L."/>
            <person name="Ma J."/>
        </authorList>
    </citation>
    <scope>NUCLEOTIDE SEQUENCE [LARGE SCALE GENOMIC DNA]</scope>
    <source>
        <strain evidence="2">CCM 8947</strain>
    </source>
</reference>
<dbReference type="Proteomes" id="UP001597192">
    <property type="component" value="Unassembled WGS sequence"/>
</dbReference>
<evidence type="ECO:0000313" key="1">
    <source>
        <dbReference type="EMBL" id="MFD1432319.1"/>
    </source>
</evidence>
<evidence type="ECO:0000313" key="2">
    <source>
        <dbReference type="Proteomes" id="UP001597192"/>
    </source>
</evidence>
<comment type="caution">
    <text evidence="1">The sequence shown here is derived from an EMBL/GenBank/DDBJ whole genome shotgun (WGS) entry which is preliminary data.</text>
</comment>
<name>A0ABW4CQ14_9LACO</name>
<dbReference type="EMBL" id="JBHTOG010000031">
    <property type="protein sequence ID" value="MFD1432319.1"/>
    <property type="molecule type" value="Genomic_DNA"/>
</dbReference>
<dbReference type="Gene3D" id="1.10.10.60">
    <property type="entry name" value="Homeodomain-like"/>
    <property type="match status" value="1"/>
</dbReference>
<dbReference type="InterPro" id="IPR009057">
    <property type="entry name" value="Homeodomain-like_sf"/>
</dbReference>
<keyword evidence="2" id="KW-1185">Reference proteome</keyword>
<gene>
    <name evidence="1" type="ORF">ACFQ47_06430</name>
</gene>
<organism evidence="1 2">
    <name type="scientific">Lacticaseibacillus yichunensis</name>
    <dbReference type="NCBI Taxonomy" id="2486015"/>
    <lineage>
        <taxon>Bacteria</taxon>
        <taxon>Bacillati</taxon>
        <taxon>Bacillota</taxon>
        <taxon>Bacilli</taxon>
        <taxon>Lactobacillales</taxon>
        <taxon>Lactobacillaceae</taxon>
        <taxon>Lacticaseibacillus</taxon>
    </lineage>
</organism>
<protein>
    <submittedName>
        <fullName evidence="1">TetR/AcrR family transcriptional regulator</fullName>
    </submittedName>
</protein>
<accession>A0ABW4CQ14</accession>
<sequence length="192" mass="21708">MSKPRKLSQQLIIEAAVNSLNRGETVTFSSLARQLDCHSQALYPYFKTQRDLIRQVALWFIDQLNQESEKAMAGLSGKAAVRALALTVRTIGLANYPVFTMTMRLSSEGTISYDRNPAMATFRERVRALLIELAADEPQRVLLNRLIRDYVVGEIVNVASGWFQNKTFSQLDSFTKNLNLLLEELPEALRAK</sequence>
<dbReference type="Gene3D" id="1.10.357.10">
    <property type="entry name" value="Tetracycline Repressor, domain 2"/>
    <property type="match status" value="1"/>
</dbReference>